<evidence type="ECO:0000313" key="2">
    <source>
        <dbReference type="Proteomes" id="UP000256763"/>
    </source>
</evidence>
<gene>
    <name evidence="1" type="ORF">CAL65_17800</name>
</gene>
<comment type="caution">
    <text evidence="1">The sequence shown here is derived from an EMBL/GenBank/DDBJ whole genome shotgun (WGS) entry which is preliminary data.</text>
</comment>
<accession>A0A3E0WJT9</accession>
<evidence type="ECO:0000313" key="1">
    <source>
        <dbReference type="EMBL" id="RFA33224.1"/>
    </source>
</evidence>
<keyword evidence="2" id="KW-1185">Reference proteome</keyword>
<dbReference type="AlphaFoldDB" id="A0A3E0WJT9"/>
<dbReference type="Proteomes" id="UP000256763">
    <property type="component" value="Unassembled WGS sequence"/>
</dbReference>
<dbReference type="RefSeq" id="WP_116303461.1">
    <property type="nucleotide sequence ID" value="NZ_NFZV01000022.1"/>
</dbReference>
<dbReference type="EMBL" id="NFZW01000022">
    <property type="protein sequence ID" value="RFA33224.1"/>
    <property type="molecule type" value="Genomic_DNA"/>
</dbReference>
<name>A0A3E0WJT9_9GAMM</name>
<protein>
    <submittedName>
        <fullName evidence="1">Uncharacterized protein</fullName>
    </submittedName>
</protein>
<sequence length="105" mass="11980">MSNQIMNQLQISIENHLRELEARGDIVITTPTISPIVDGLVSSLRHTYEGMYGEGAFTTSELEAIYSLIFEAVHDERFFDWEKPTLTGMTKDQFEALGRKIRDLT</sequence>
<organism evidence="1 2">
    <name type="scientific">Alkalilimnicola ehrlichii</name>
    <dbReference type="NCBI Taxonomy" id="351052"/>
    <lineage>
        <taxon>Bacteria</taxon>
        <taxon>Pseudomonadati</taxon>
        <taxon>Pseudomonadota</taxon>
        <taxon>Gammaproteobacteria</taxon>
        <taxon>Chromatiales</taxon>
        <taxon>Ectothiorhodospiraceae</taxon>
        <taxon>Alkalilimnicola</taxon>
    </lineage>
</organism>
<proteinExistence type="predicted"/>
<dbReference type="OrthoDB" id="7864140at2"/>
<reference evidence="2" key="1">
    <citation type="submission" date="2017-05" db="EMBL/GenBank/DDBJ databases">
        <authorList>
            <person name="Sharma S."/>
            <person name="Sidhu C."/>
            <person name="Pinnaka A.K."/>
        </authorList>
    </citation>
    <scope>NUCLEOTIDE SEQUENCE [LARGE SCALE GENOMIC DNA]</scope>
    <source>
        <strain evidence="2">AK93</strain>
    </source>
</reference>